<organism evidence="2 3">
    <name type="scientific">Clostridium boliviensis</name>
    <dbReference type="NCBI Taxonomy" id="318465"/>
    <lineage>
        <taxon>Bacteria</taxon>
        <taxon>Bacillati</taxon>
        <taxon>Bacillota</taxon>
        <taxon>Clostridia</taxon>
        <taxon>Eubacteriales</taxon>
        <taxon>Clostridiaceae</taxon>
        <taxon>Clostridium</taxon>
    </lineage>
</organism>
<keyword evidence="1" id="KW-1133">Transmembrane helix</keyword>
<proteinExistence type="predicted"/>
<gene>
    <name evidence="2" type="ORF">RZO55_03685</name>
</gene>
<dbReference type="EMBL" id="JAWONS010000096">
    <property type="protein sequence ID" value="MDW2796679.1"/>
    <property type="molecule type" value="Genomic_DNA"/>
</dbReference>
<keyword evidence="3" id="KW-1185">Reference proteome</keyword>
<feature type="transmembrane region" description="Helical" evidence="1">
    <location>
        <begin position="62"/>
        <end position="82"/>
    </location>
</feature>
<dbReference type="InterPro" id="IPR024399">
    <property type="entry name" value="DUF2628"/>
</dbReference>
<dbReference type="RefSeq" id="WP_318062939.1">
    <property type="nucleotide sequence ID" value="NZ_JAWONS010000096.1"/>
</dbReference>
<keyword evidence="1" id="KW-0812">Transmembrane</keyword>
<evidence type="ECO:0000313" key="3">
    <source>
        <dbReference type="Proteomes" id="UP001276854"/>
    </source>
</evidence>
<name>A0ABU4GGC8_9CLOT</name>
<dbReference type="Pfam" id="PF10947">
    <property type="entry name" value="DUF2628"/>
    <property type="match status" value="1"/>
</dbReference>
<feature type="transmembrane region" description="Helical" evidence="1">
    <location>
        <begin position="158"/>
        <end position="176"/>
    </location>
</feature>
<keyword evidence="1" id="KW-0472">Membrane</keyword>
<evidence type="ECO:0000256" key="1">
    <source>
        <dbReference type="SAM" id="Phobius"/>
    </source>
</evidence>
<comment type="caution">
    <text evidence="2">The sequence shown here is derived from an EMBL/GenBank/DDBJ whole genome shotgun (WGS) entry which is preliminary data.</text>
</comment>
<reference evidence="2 3" key="1">
    <citation type="submission" date="2023-10" db="EMBL/GenBank/DDBJ databases">
        <title>A novel Glycoside Hydrolase 43-Like Enzyme from Clostrdium boliviensis is an Endo-xylanase, and a Candidate for Xylooligosaccharides Production from Different Xylan Substrates.</title>
        <authorList>
            <person name="Alvarez M.T."/>
            <person name="Rocabado-Villegas L.R."/>
            <person name="Salas-Veizaga D.M."/>
            <person name="Linares-Pasten J.A."/>
            <person name="Gudmundsdottir E.E."/>
            <person name="Hreggvidsson G.O."/>
            <person name="Adlercreutz P."/>
            <person name="Nordberg Karlsson E."/>
        </authorList>
    </citation>
    <scope>NUCLEOTIDE SEQUENCE [LARGE SCALE GENOMIC DNA]</scope>
    <source>
        <strain evidence="2 3">E-1</strain>
    </source>
</reference>
<accession>A0ABU4GGC8</accession>
<protein>
    <submittedName>
        <fullName evidence="2">DUF2628 domain-containing protein</fullName>
    </submittedName>
</protein>
<feature type="transmembrane region" description="Helical" evidence="1">
    <location>
        <begin position="94"/>
        <end position="112"/>
    </location>
</feature>
<dbReference type="Proteomes" id="UP001276854">
    <property type="component" value="Unassembled WGS sequence"/>
</dbReference>
<evidence type="ECO:0000313" key="2">
    <source>
        <dbReference type="EMBL" id="MDW2796679.1"/>
    </source>
</evidence>
<sequence length="177" mass="21046">MEKMNQDVTSADVQEISYQLSANLEEYLERFEQIEEGKNRFNFSAAFFQHLWLAYQFMFQEWLIVCFIGFILKLVLIIWGLFQTGSMKGAILNYIWMWLFYWLIKFIIFGRLGDRFLYRNIKKRIKNNRKGKVSLITWLISSDKTLVFRGTAVVACEIIGLVLLNDVLAILIDWIIY</sequence>